<dbReference type="InterPro" id="IPR006102">
    <property type="entry name" value="Ig-like_GH2"/>
</dbReference>
<reference evidence="8 9" key="1">
    <citation type="submission" date="2016-11" db="EMBL/GenBank/DDBJ databases">
        <title>Paenibacillus species isolates.</title>
        <authorList>
            <person name="Beno S.M."/>
        </authorList>
    </citation>
    <scope>NUCLEOTIDE SEQUENCE [LARGE SCALE GENOMIC DNA]</scope>
    <source>
        <strain evidence="8 9">FSL F4-0100</strain>
    </source>
</reference>
<dbReference type="InterPro" id="IPR006103">
    <property type="entry name" value="Glyco_hydro_2_cat"/>
</dbReference>
<dbReference type="SUPFAM" id="SSF49785">
    <property type="entry name" value="Galactose-binding domain-like"/>
    <property type="match status" value="1"/>
</dbReference>
<dbReference type="OrthoDB" id="9801077at2"/>
<dbReference type="InterPro" id="IPR051913">
    <property type="entry name" value="GH2_Domain-Containing"/>
</dbReference>
<dbReference type="GO" id="GO:0004553">
    <property type="term" value="F:hydrolase activity, hydrolyzing O-glycosyl compounds"/>
    <property type="evidence" value="ECO:0007669"/>
    <property type="project" value="InterPro"/>
</dbReference>
<evidence type="ECO:0000256" key="1">
    <source>
        <dbReference type="ARBA" id="ARBA00007401"/>
    </source>
</evidence>
<dbReference type="Proteomes" id="UP000187074">
    <property type="component" value="Unassembled WGS sequence"/>
</dbReference>
<feature type="compositionally biased region" description="Polar residues" evidence="4">
    <location>
        <begin position="249"/>
        <end position="258"/>
    </location>
</feature>
<keyword evidence="8" id="KW-0808">Transferase</keyword>
<feature type="domain" description="Glycoside hydrolase family 2 immunoglobulin-like beta-sandwich" evidence="5">
    <location>
        <begin position="334"/>
        <end position="374"/>
    </location>
</feature>
<dbReference type="InterPro" id="IPR006104">
    <property type="entry name" value="Glyco_hydro_2_N"/>
</dbReference>
<dbReference type="Pfam" id="PF02837">
    <property type="entry name" value="Glyco_hydro_2_N"/>
    <property type="match status" value="1"/>
</dbReference>
<gene>
    <name evidence="8" type="ORF">BK123_15650</name>
</gene>
<protein>
    <submittedName>
        <fullName evidence="8">Glycosyl transferase family 2</fullName>
    </submittedName>
</protein>
<dbReference type="InterPro" id="IPR023232">
    <property type="entry name" value="Glyco_hydro_2_AS"/>
</dbReference>
<dbReference type="SUPFAM" id="SSF51445">
    <property type="entry name" value="(Trans)glycosidases"/>
    <property type="match status" value="1"/>
</dbReference>
<feature type="region of interest" description="Disordered" evidence="4">
    <location>
        <begin position="237"/>
        <end position="263"/>
    </location>
</feature>
<comment type="caution">
    <text evidence="8">The sequence shown here is derived from an EMBL/GenBank/DDBJ whole genome shotgun (WGS) entry which is preliminary data.</text>
</comment>
<evidence type="ECO:0000256" key="3">
    <source>
        <dbReference type="ARBA" id="ARBA00023295"/>
    </source>
</evidence>
<evidence type="ECO:0000259" key="5">
    <source>
        <dbReference type="Pfam" id="PF00703"/>
    </source>
</evidence>
<evidence type="ECO:0000259" key="7">
    <source>
        <dbReference type="Pfam" id="PF02837"/>
    </source>
</evidence>
<dbReference type="RefSeq" id="WP_076323327.1">
    <property type="nucleotide sequence ID" value="NZ_MRTF01000005.1"/>
</dbReference>
<proteinExistence type="inferred from homology"/>
<evidence type="ECO:0000313" key="8">
    <source>
        <dbReference type="EMBL" id="OME92066.1"/>
    </source>
</evidence>
<name>A0A1R1B0J8_PAELA</name>
<feature type="compositionally biased region" description="Basic and acidic residues" evidence="4">
    <location>
        <begin position="237"/>
        <end position="248"/>
    </location>
</feature>
<dbReference type="Gene3D" id="2.60.40.10">
    <property type="entry name" value="Immunoglobulins"/>
    <property type="match status" value="1"/>
</dbReference>
<dbReference type="InterPro" id="IPR017853">
    <property type="entry name" value="GH"/>
</dbReference>
<evidence type="ECO:0000256" key="2">
    <source>
        <dbReference type="ARBA" id="ARBA00022801"/>
    </source>
</evidence>
<dbReference type="InterPro" id="IPR008979">
    <property type="entry name" value="Galactose-bd-like_sf"/>
</dbReference>
<dbReference type="InterPro" id="IPR013783">
    <property type="entry name" value="Ig-like_fold"/>
</dbReference>
<dbReference type="PROSITE" id="PS00608">
    <property type="entry name" value="GLYCOSYL_HYDROL_F2_2"/>
    <property type="match status" value="1"/>
</dbReference>
<dbReference type="PANTHER" id="PTHR42732">
    <property type="entry name" value="BETA-GALACTOSIDASE"/>
    <property type="match status" value="1"/>
</dbReference>
<dbReference type="PANTHER" id="PTHR42732:SF1">
    <property type="entry name" value="BETA-MANNOSIDASE"/>
    <property type="match status" value="1"/>
</dbReference>
<dbReference type="Pfam" id="PF00703">
    <property type="entry name" value="Glyco_hydro_2"/>
    <property type="match status" value="1"/>
</dbReference>
<dbReference type="GO" id="GO:0016740">
    <property type="term" value="F:transferase activity"/>
    <property type="evidence" value="ECO:0007669"/>
    <property type="project" value="UniProtKB-KW"/>
</dbReference>
<comment type="similarity">
    <text evidence="1">Belongs to the glycosyl hydrolase 2 family.</text>
</comment>
<dbReference type="EMBL" id="MRTF01000005">
    <property type="protein sequence ID" value="OME92066.1"/>
    <property type="molecule type" value="Genomic_DNA"/>
</dbReference>
<evidence type="ECO:0000256" key="4">
    <source>
        <dbReference type="SAM" id="MobiDB-lite"/>
    </source>
</evidence>
<keyword evidence="3" id="KW-0326">Glycosidase</keyword>
<feature type="domain" description="Glycosyl hydrolases family 2 sugar binding" evidence="7">
    <location>
        <begin position="7"/>
        <end position="146"/>
    </location>
</feature>
<organism evidence="8 9">
    <name type="scientific">Paenibacillus lautus</name>
    <name type="common">Bacillus lautus</name>
    <dbReference type="NCBI Taxonomy" id="1401"/>
    <lineage>
        <taxon>Bacteria</taxon>
        <taxon>Bacillati</taxon>
        <taxon>Bacillota</taxon>
        <taxon>Bacilli</taxon>
        <taxon>Bacillales</taxon>
        <taxon>Paenibacillaceae</taxon>
        <taxon>Paenibacillus</taxon>
    </lineage>
</organism>
<dbReference type="Gene3D" id="3.20.20.80">
    <property type="entry name" value="Glycosidases"/>
    <property type="match status" value="1"/>
</dbReference>
<dbReference type="Pfam" id="PF02836">
    <property type="entry name" value="Glyco_hydro_2_C"/>
    <property type="match status" value="1"/>
</dbReference>
<dbReference type="InterPro" id="IPR036156">
    <property type="entry name" value="Beta-gal/glucu_dom_sf"/>
</dbReference>
<feature type="domain" description="Glycoside hydrolase family 2 catalytic" evidence="6">
    <location>
        <begin position="382"/>
        <end position="557"/>
    </location>
</feature>
<dbReference type="SUPFAM" id="SSF49303">
    <property type="entry name" value="beta-Galactosidase/glucuronidase domain"/>
    <property type="match status" value="1"/>
</dbReference>
<dbReference type="STRING" id="1401.BK123_15650"/>
<accession>A0A1R1B0J8</accession>
<evidence type="ECO:0000259" key="6">
    <source>
        <dbReference type="Pfam" id="PF02836"/>
    </source>
</evidence>
<evidence type="ECO:0000313" key="9">
    <source>
        <dbReference type="Proteomes" id="UP000187074"/>
    </source>
</evidence>
<keyword evidence="2" id="KW-0378">Hydrolase</keyword>
<dbReference type="Gene3D" id="2.60.120.260">
    <property type="entry name" value="Galactose-binding domain-like"/>
    <property type="match status" value="1"/>
</dbReference>
<sequence>MRNRLCLNGDWDFMPLYGQPQCRRLPDEIVYEPQQIQVPSSWRSSYEQANGKSFGEIREHGYAPMDLYGYPKEWDGAEAGVLHRSFHIPETMSGERIVLRMDGIMQKAVIFLDGEEVAVWEDGYLPLRLDITPWAEHGHEHHLHVVCGSFDKVTLANGMEKVTGLMGSWFGNVARGIWQDVYLESYPVLSIEDVTIRTSVRRGRLELDVTAGAAEIGGDHGPLHVRLSVREIGVLRQGEEKSDTRENADSISSSNNRYAANEKKSLRSQRLGIETEGFSAEKGEGGGLRFGDGGRSVPVLQAEQTAQRIDPVDAMKIRLCENIPGETVYRASFNLEWSDAILWDPDTPYLYMAELELVEGEQVLDRHEEVFGFREFWCEGPQFMLNGIPIRLRGDSWHFQGGLQQTEAYIRNWYRMCRSVGINSIRLHAEPYPEDYVRIANEQGMLIIDETAIYGSGKSMLADHPDYLDNCRKHVQRLVKRDKNHPSVIMWSLQNEMRWVDGRNGYKVHIPGLMEAIRELDATRPIVAEGDNRLVSKAHTEVESRHYNIDGTIGQWDRSVPLTFGEHGGWWYICPQNASMYAGLQAYRSTDESTAGLAQKERLFVEYARRQGVSGIATFNFAHYFMRSMPENDVAVPPSEPGLPGVKPKVIPAYSLTINNGLLPEHPMYVPNPAFAIMAEAFKPVTMFAAEYNRCFYDDATITRSFDVFNDTLSAQDVRIECVIRQGETIVHERSFIFRQEPAEQKTIAMSWTPIHVETEGMIVLTAVLFHGDRIMHELRKEYRLVSGSLLRHPVEVGRPTAYWGSETDYFKIRNLVPDCKRVARDGLALLSCDHLLIIGSKAEDPDGGLEAELKGFVARGGRLLMLEQRGLSLGGRLRLSRRPFLRAHAGDYQHPVLKGLSDSDLMFWHEELPEEGPLPIIYAAFEKPLQGDFTLLLECSAGDFGDGGDLWSPLLEYRSGSGMFVANQLELMANLGRVPQACLLLRNLLAYTGRNEIADGATVRPVGALVRPGGEAAAFLDRLCLRYTVLDAAALINEAATHDENGRGDLPAFFAQSFGLLVAEASLLAAHGSAEAVRRYAEAGGHVLVLPADSSQHGNLARLLDRPVRVDAHEAYHLTADYSNEVVRGFSPVELFGYDKVFLSPRDTSNRLLAAFRLEVAGTDALCVSVEGTAWKDYFVNGYTSEYSRLALVELNRRKARSSGAFLVQARTGAGFILCSQLLLDPNNEKALRLYTRLLANLGAVFDDGLLKSEKDDGAWAVKAVMVLPCPSHVDYEAMKTYYTDPEFSLNNLGEGLYGWMQKKEQQPKDGMMRIACTGYDPWFMSCFVQVPGGGAKPVRKGRLRVHANVPYAIYLNGEHVREPERELVLKGGLNRLIAIVRGTGGDIAFGMTFLHEDGTYMKDLEYRMTLDEVEPK</sequence>
<dbReference type="GO" id="GO:0005975">
    <property type="term" value="P:carbohydrate metabolic process"/>
    <property type="evidence" value="ECO:0007669"/>
    <property type="project" value="InterPro"/>
</dbReference>